<accession>A0A6A6CDF1</accession>
<sequence length="328" mass="34958">MLFHSNLLAQAGIVVFLPLAIAGPSLFDSYNDPLYQIKRGSDNQTLPIYPLQAGGIANASAQDSFCANTTCVISIIYDQTSNGNNLTQAPPGSAAKGPNPGGLDDLVLAAGAPITVNGQKAYGVFIQPNSGYRIDNTTIVAKDDQPEGMYAVFDGTHYNSHCCFDYGNAESDNIDMGNVSNGAMEAINFSGGDGSGPLVNTIPVTNNSSSTLKGQASFTVQTGLGNSMCVAFESKDVAGSYIRHNTTTYRLRIDPDDGTKQMHEDATFCPEAGLNMTGNLIRSWNFPTRSIRHFDAECWIAANGGPYPEDTTNSYNNDVSWLIGESFV</sequence>
<dbReference type="Pfam" id="PF09206">
    <property type="entry name" value="ArabFuran-catal"/>
    <property type="match status" value="1"/>
</dbReference>
<proteinExistence type="inferred from homology"/>
<evidence type="ECO:0000256" key="8">
    <source>
        <dbReference type="RuleBase" id="RU367111"/>
    </source>
</evidence>
<feature type="disulfide bond" evidence="7">
    <location>
        <begin position="162"/>
        <end position="163"/>
    </location>
</feature>
<dbReference type="InterPro" id="IPR013320">
    <property type="entry name" value="ConA-like_dom_sf"/>
</dbReference>
<evidence type="ECO:0000256" key="1">
    <source>
        <dbReference type="ARBA" id="ARBA00001462"/>
    </source>
</evidence>
<dbReference type="PANTHER" id="PTHR39447:SF2">
    <property type="entry name" value="ALPHA-L-ARABINOFURANOSIDASE B"/>
    <property type="match status" value="1"/>
</dbReference>
<dbReference type="UniPathway" id="UPA00667"/>
<keyword evidence="12" id="KW-1185">Reference proteome</keyword>
<feature type="chain" id="PRO_5027138542" description="Alpha-L-arabinofuranosidase" evidence="8">
    <location>
        <begin position="23"/>
        <end position="328"/>
    </location>
</feature>
<dbReference type="PANTHER" id="PTHR39447">
    <property type="entry name" value="ALPHA-L-ARABINOFURANOSIDASE B"/>
    <property type="match status" value="1"/>
</dbReference>
<evidence type="ECO:0000256" key="2">
    <source>
        <dbReference type="ARBA" id="ARBA00006963"/>
    </source>
</evidence>
<evidence type="ECO:0000256" key="7">
    <source>
        <dbReference type="PIRSR" id="PIRSR638964-3"/>
    </source>
</evidence>
<comment type="subcellular location">
    <subcellularLocation>
        <location evidence="8">Secreted</location>
    </subcellularLocation>
</comment>
<evidence type="ECO:0000259" key="9">
    <source>
        <dbReference type="Pfam" id="PF05270"/>
    </source>
</evidence>
<dbReference type="InterPro" id="IPR007934">
    <property type="entry name" value="AbfB_ABD"/>
</dbReference>
<dbReference type="InterPro" id="IPR038964">
    <property type="entry name" value="ABFB"/>
</dbReference>
<keyword evidence="8" id="KW-0964">Secreted</keyword>
<keyword evidence="6 8" id="KW-0326">Glycosidase</keyword>
<dbReference type="GO" id="GO:0005576">
    <property type="term" value="C:extracellular region"/>
    <property type="evidence" value="ECO:0007669"/>
    <property type="project" value="UniProtKB-SubCell"/>
</dbReference>
<dbReference type="GO" id="GO:0031222">
    <property type="term" value="P:arabinan catabolic process"/>
    <property type="evidence" value="ECO:0007669"/>
    <property type="project" value="UniProtKB-UniRule"/>
</dbReference>
<dbReference type="GO" id="GO:0045493">
    <property type="term" value="P:xylan catabolic process"/>
    <property type="evidence" value="ECO:0007669"/>
    <property type="project" value="UniProtKB-KW"/>
</dbReference>
<reference evidence="11" key="1">
    <citation type="journal article" date="2020" name="Stud. Mycol.">
        <title>101 Dothideomycetes genomes: a test case for predicting lifestyles and emergence of pathogens.</title>
        <authorList>
            <person name="Haridas S."/>
            <person name="Albert R."/>
            <person name="Binder M."/>
            <person name="Bloem J."/>
            <person name="Labutti K."/>
            <person name="Salamov A."/>
            <person name="Andreopoulos B."/>
            <person name="Baker S."/>
            <person name="Barry K."/>
            <person name="Bills G."/>
            <person name="Bluhm B."/>
            <person name="Cannon C."/>
            <person name="Castanera R."/>
            <person name="Culley D."/>
            <person name="Daum C."/>
            <person name="Ezra D."/>
            <person name="Gonzalez J."/>
            <person name="Henrissat B."/>
            <person name="Kuo A."/>
            <person name="Liang C."/>
            <person name="Lipzen A."/>
            <person name="Lutzoni F."/>
            <person name="Magnuson J."/>
            <person name="Mondo S."/>
            <person name="Nolan M."/>
            <person name="Ohm R."/>
            <person name="Pangilinan J."/>
            <person name="Park H.-J."/>
            <person name="Ramirez L."/>
            <person name="Alfaro M."/>
            <person name="Sun H."/>
            <person name="Tritt A."/>
            <person name="Yoshinaga Y."/>
            <person name="Zwiers L.-H."/>
            <person name="Turgeon B."/>
            <person name="Goodwin S."/>
            <person name="Spatafora J."/>
            <person name="Crous P."/>
            <person name="Grigoriev I."/>
        </authorList>
    </citation>
    <scope>NUCLEOTIDE SEQUENCE</scope>
    <source>
        <strain evidence="11">ATCC 36951</strain>
    </source>
</reference>
<gene>
    <name evidence="11" type="ORF">M409DRAFT_26078</name>
</gene>
<dbReference type="Pfam" id="PF05270">
    <property type="entry name" value="AbfB"/>
    <property type="match status" value="1"/>
</dbReference>
<protein>
    <recommendedName>
        <fullName evidence="8">Alpha-L-arabinofuranosidase</fullName>
        <ecNumber evidence="8">3.2.1.55</ecNumber>
    </recommendedName>
</protein>
<name>A0A6A6CDF1_ZASCE</name>
<dbReference type="OrthoDB" id="157622at2759"/>
<dbReference type="InterPro" id="IPR015289">
    <property type="entry name" value="A-L-arabinofuranosidase_B_cat"/>
</dbReference>
<dbReference type="SUPFAM" id="SSF49899">
    <property type="entry name" value="Concanavalin A-like lectins/glucanases"/>
    <property type="match status" value="1"/>
</dbReference>
<dbReference type="GO" id="GO:0045490">
    <property type="term" value="P:pectin catabolic process"/>
    <property type="evidence" value="ECO:0007669"/>
    <property type="project" value="TreeGrafter"/>
</dbReference>
<evidence type="ECO:0000256" key="3">
    <source>
        <dbReference type="ARBA" id="ARBA00022729"/>
    </source>
</evidence>
<dbReference type="EC" id="3.2.1.55" evidence="8"/>
<dbReference type="InterPro" id="IPR036195">
    <property type="entry name" value="AbfB_ABD_sf"/>
</dbReference>
<keyword evidence="8" id="KW-0858">Xylan degradation</keyword>
<organism evidence="11 12">
    <name type="scientific">Zasmidium cellare ATCC 36951</name>
    <dbReference type="NCBI Taxonomy" id="1080233"/>
    <lineage>
        <taxon>Eukaryota</taxon>
        <taxon>Fungi</taxon>
        <taxon>Dikarya</taxon>
        <taxon>Ascomycota</taxon>
        <taxon>Pezizomycotina</taxon>
        <taxon>Dothideomycetes</taxon>
        <taxon>Dothideomycetidae</taxon>
        <taxon>Mycosphaerellales</taxon>
        <taxon>Mycosphaerellaceae</taxon>
        <taxon>Zasmidium</taxon>
    </lineage>
</organism>
<keyword evidence="3 8" id="KW-0732">Signal</keyword>
<feature type="signal peptide" evidence="8">
    <location>
        <begin position="1"/>
        <end position="22"/>
    </location>
</feature>
<comment type="pathway">
    <text evidence="8">Glycan metabolism; L-arabinan degradation.</text>
</comment>
<keyword evidence="7" id="KW-1015">Disulfide bond</keyword>
<dbReference type="GO" id="GO:0046556">
    <property type="term" value="F:alpha-L-arabinofuranosidase activity"/>
    <property type="evidence" value="ECO:0007669"/>
    <property type="project" value="UniProtKB-UniRule"/>
</dbReference>
<dbReference type="GeneID" id="54561217"/>
<feature type="disulfide bond" evidence="7">
    <location>
        <begin position="66"/>
        <end position="71"/>
    </location>
</feature>
<feature type="domain" description="Alpha-L-arabinofuranosidase B catalytic" evidence="10">
    <location>
        <begin position="25"/>
        <end position="199"/>
    </location>
</feature>
<evidence type="ECO:0000313" key="12">
    <source>
        <dbReference type="Proteomes" id="UP000799537"/>
    </source>
</evidence>
<dbReference type="CDD" id="cd23399">
    <property type="entry name" value="beta-trefoil_ABD_ABFB"/>
    <property type="match status" value="1"/>
</dbReference>
<keyword evidence="4 8" id="KW-0378">Hydrolase</keyword>
<keyword evidence="8" id="KW-0119">Carbohydrate metabolism</keyword>
<evidence type="ECO:0000256" key="6">
    <source>
        <dbReference type="ARBA" id="ARBA00023295"/>
    </source>
</evidence>
<dbReference type="SUPFAM" id="SSF110221">
    <property type="entry name" value="AbfB domain"/>
    <property type="match status" value="1"/>
</dbReference>
<dbReference type="Proteomes" id="UP000799537">
    <property type="component" value="Unassembled WGS sequence"/>
</dbReference>
<comment type="catalytic activity">
    <reaction evidence="1 8">
        <text>Hydrolysis of terminal non-reducing alpha-L-arabinofuranoside residues in alpha-L-arabinosides.</text>
        <dbReference type="EC" id="3.2.1.55"/>
    </reaction>
</comment>
<keyword evidence="5" id="KW-0325">Glycoprotein</keyword>
<evidence type="ECO:0000259" key="10">
    <source>
        <dbReference type="Pfam" id="PF09206"/>
    </source>
</evidence>
<evidence type="ECO:0000256" key="4">
    <source>
        <dbReference type="ARBA" id="ARBA00022801"/>
    </source>
</evidence>
<dbReference type="RefSeq" id="XP_033664355.1">
    <property type="nucleotide sequence ID" value="XM_033807945.1"/>
</dbReference>
<dbReference type="EMBL" id="ML993608">
    <property type="protein sequence ID" value="KAF2163466.1"/>
    <property type="molecule type" value="Genomic_DNA"/>
</dbReference>
<keyword evidence="8" id="KW-0624">Polysaccharide degradation</keyword>
<dbReference type="Gene3D" id="2.60.120.200">
    <property type="match status" value="1"/>
</dbReference>
<dbReference type="AlphaFoldDB" id="A0A6A6CDF1"/>
<dbReference type="GO" id="GO:0046373">
    <property type="term" value="P:L-arabinose metabolic process"/>
    <property type="evidence" value="ECO:0007669"/>
    <property type="project" value="UniProtKB-UniRule"/>
</dbReference>
<evidence type="ECO:0000313" key="11">
    <source>
        <dbReference type="EMBL" id="KAF2163466.1"/>
    </source>
</evidence>
<comment type="similarity">
    <text evidence="2 8">Belongs to the glycosyl hydrolase 54 family.</text>
</comment>
<evidence type="ECO:0000256" key="5">
    <source>
        <dbReference type="ARBA" id="ARBA00023180"/>
    </source>
</evidence>
<feature type="domain" description="Alpha-L-arabinofuranosidase B arabinose-binding" evidence="9">
    <location>
        <begin position="200"/>
        <end position="323"/>
    </location>
</feature>